<dbReference type="Proteomes" id="UP000050454">
    <property type="component" value="Unassembled WGS sequence"/>
</dbReference>
<sequence>MKEKDSSMRTINIISVVIPVAVAVLLGIRTKPDLGEWTKILPHLNAVINSLTALLLIVGFYFIRNQKREAHRWVMTTAFILGGVFLISYVLYHLTNPSTSFGGEGAVKYVYYFILISHILLSLVVLPLVLRAFYFALKADYQRHKKLVKFAYPIWLYVSITGVIAYLMISPYYA</sequence>
<name>A0A0P7BZT4_9BACT</name>
<protein>
    <submittedName>
        <fullName evidence="2">Membrane protein</fullName>
    </submittedName>
</protein>
<dbReference type="RefSeq" id="WP_055151919.1">
    <property type="nucleotide sequence ID" value="NZ_JXSZ01000016.1"/>
</dbReference>
<reference evidence="2 3" key="1">
    <citation type="submission" date="2015-07" db="EMBL/GenBank/DDBJ databases">
        <title>The draft genome sequence of Leadbetterella sp. JN14-9.</title>
        <authorList>
            <person name="Liu Y."/>
            <person name="Du J."/>
            <person name="Shao Z."/>
        </authorList>
    </citation>
    <scope>NUCLEOTIDE SEQUENCE [LARGE SCALE GENOMIC DNA]</scope>
    <source>
        <strain evidence="2 3">JN14-9</strain>
    </source>
</reference>
<dbReference type="STRING" id="1605367.AFM12_19005"/>
<dbReference type="AlphaFoldDB" id="A0A0P7BZT4"/>
<feature type="transmembrane region" description="Helical" evidence="1">
    <location>
        <begin position="12"/>
        <end position="28"/>
    </location>
</feature>
<accession>A0A0P7BZT4</accession>
<dbReference type="PANTHER" id="PTHR37692:SF1">
    <property type="entry name" value="DUF420 DOMAIN-CONTAINING PROTEIN"/>
    <property type="match status" value="1"/>
</dbReference>
<keyword evidence="3" id="KW-1185">Reference proteome</keyword>
<dbReference type="PATRIC" id="fig|1605367.3.peg.1243"/>
<gene>
    <name evidence="2" type="ORF">AFM12_19005</name>
</gene>
<dbReference type="OrthoDB" id="9811380at2"/>
<evidence type="ECO:0000256" key="1">
    <source>
        <dbReference type="SAM" id="Phobius"/>
    </source>
</evidence>
<feature type="transmembrane region" description="Helical" evidence="1">
    <location>
        <begin position="112"/>
        <end position="134"/>
    </location>
</feature>
<proteinExistence type="predicted"/>
<feature type="transmembrane region" description="Helical" evidence="1">
    <location>
        <begin position="73"/>
        <end position="92"/>
    </location>
</feature>
<keyword evidence="1" id="KW-0812">Transmembrane</keyword>
<feature type="transmembrane region" description="Helical" evidence="1">
    <location>
        <begin position="40"/>
        <end position="61"/>
    </location>
</feature>
<dbReference type="PANTHER" id="PTHR37692">
    <property type="entry name" value="HYPOTHETICAL MEMBRANE SPANNING PROTEIN"/>
    <property type="match status" value="1"/>
</dbReference>
<feature type="transmembrane region" description="Helical" evidence="1">
    <location>
        <begin position="154"/>
        <end position="173"/>
    </location>
</feature>
<dbReference type="InterPro" id="IPR007352">
    <property type="entry name" value="DUF420"/>
</dbReference>
<keyword evidence="1" id="KW-0472">Membrane</keyword>
<keyword evidence="1" id="KW-1133">Transmembrane helix</keyword>
<comment type="caution">
    <text evidence="2">The sequence shown here is derived from an EMBL/GenBank/DDBJ whole genome shotgun (WGS) entry which is preliminary data.</text>
</comment>
<evidence type="ECO:0000313" key="3">
    <source>
        <dbReference type="Proteomes" id="UP000050454"/>
    </source>
</evidence>
<evidence type="ECO:0000313" key="2">
    <source>
        <dbReference type="EMBL" id="KPM46626.1"/>
    </source>
</evidence>
<dbReference type="EMBL" id="LGTQ01000016">
    <property type="protein sequence ID" value="KPM46626.1"/>
    <property type="molecule type" value="Genomic_DNA"/>
</dbReference>
<dbReference type="Pfam" id="PF04238">
    <property type="entry name" value="DUF420"/>
    <property type="match status" value="1"/>
</dbReference>
<organism evidence="2 3">
    <name type="scientific">Jiulongibacter sediminis</name>
    <dbReference type="NCBI Taxonomy" id="1605367"/>
    <lineage>
        <taxon>Bacteria</taxon>
        <taxon>Pseudomonadati</taxon>
        <taxon>Bacteroidota</taxon>
        <taxon>Cytophagia</taxon>
        <taxon>Cytophagales</taxon>
        <taxon>Leadbetterellaceae</taxon>
        <taxon>Jiulongibacter</taxon>
    </lineage>
</organism>